<keyword evidence="2" id="KW-1185">Reference proteome</keyword>
<dbReference type="AlphaFoldDB" id="A0A397SWX6"/>
<organism evidence="1 2">
    <name type="scientific">Glomus cerebriforme</name>
    <dbReference type="NCBI Taxonomy" id="658196"/>
    <lineage>
        <taxon>Eukaryota</taxon>
        <taxon>Fungi</taxon>
        <taxon>Fungi incertae sedis</taxon>
        <taxon>Mucoromycota</taxon>
        <taxon>Glomeromycotina</taxon>
        <taxon>Glomeromycetes</taxon>
        <taxon>Glomerales</taxon>
        <taxon>Glomeraceae</taxon>
        <taxon>Glomus</taxon>
    </lineage>
</organism>
<accession>A0A397SWX6</accession>
<proteinExistence type="predicted"/>
<reference evidence="1 2" key="1">
    <citation type="submission" date="2018-06" db="EMBL/GenBank/DDBJ databases">
        <title>Comparative genomics reveals the genomic features of Rhizophagus irregularis, R. cerebriforme, R. diaphanum and Gigaspora rosea, and their symbiotic lifestyle signature.</title>
        <authorList>
            <person name="Morin E."/>
            <person name="San Clemente H."/>
            <person name="Chen E.C.H."/>
            <person name="De La Providencia I."/>
            <person name="Hainaut M."/>
            <person name="Kuo A."/>
            <person name="Kohler A."/>
            <person name="Murat C."/>
            <person name="Tang N."/>
            <person name="Roy S."/>
            <person name="Loubradou J."/>
            <person name="Henrissat B."/>
            <person name="Grigoriev I.V."/>
            <person name="Corradi N."/>
            <person name="Roux C."/>
            <person name="Martin F.M."/>
        </authorList>
    </citation>
    <scope>NUCLEOTIDE SEQUENCE [LARGE SCALE GENOMIC DNA]</scope>
    <source>
        <strain evidence="1 2">DAOM 227022</strain>
    </source>
</reference>
<name>A0A397SWX6_9GLOM</name>
<dbReference type="Proteomes" id="UP000265703">
    <property type="component" value="Unassembled WGS sequence"/>
</dbReference>
<evidence type="ECO:0000313" key="1">
    <source>
        <dbReference type="EMBL" id="RIA90710.1"/>
    </source>
</evidence>
<comment type="caution">
    <text evidence="1">The sequence shown here is derived from an EMBL/GenBank/DDBJ whole genome shotgun (WGS) entry which is preliminary data.</text>
</comment>
<gene>
    <name evidence="1" type="ORF">C1645_823006</name>
</gene>
<dbReference type="OrthoDB" id="2441967at2759"/>
<protein>
    <submittedName>
        <fullName evidence="1">Uncharacterized protein</fullName>
    </submittedName>
</protein>
<sequence length="233" mass="26898">MKRRAAPLTDNEKLMVINIYNYFLGDNLRKDDHQKLSLYKQVAKVLGIAEGTVRSIILDWNKHGEHKNILHELPNNVAFCCHYLCFHFANLEGNNDMPRYPEVFLDESYCHLYHTSRNTWVSHQGIILAPRHGPLVVIFGAIIVFQNRSSNKLHSELVLNSVYIRDVIIKPSGNLDYHENFNAEIFKNLFTNFCKILSEDYGSVSIHIDGASYHKWRAENIPSSSAKKQELID</sequence>
<evidence type="ECO:0000313" key="2">
    <source>
        <dbReference type="Proteomes" id="UP000265703"/>
    </source>
</evidence>
<dbReference type="EMBL" id="QKYT01000173">
    <property type="protein sequence ID" value="RIA90710.1"/>
    <property type="molecule type" value="Genomic_DNA"/>
</dbReference>